<gene>
    <name evidence="1" type="ORF">BRAA04T17703Z</name>
</gene>
<proteinExistence type="predicted"/>
<dbReference type="EMBL" id="LR031576">
    <property type="protein sequence ID" value="VDD13922.1"/>
    <property type="molecule type" value="Genomic_DNA"/>
</dbReference>
<organism evidence="1">
    <name type="scientific">Brassica campestris</name>
    <name type="common">Field mustard</name>
    <dbReference type="NCBI Taxonomy" id="3711"/>
    <lineage>
        <taxon>Eukaryota</taxon>
        <taxon>Viridiplantae</taxon>
        <taxon>Streptophyta</taxon>
        <taxon>Embryophyta</taxon>
        <taxon>Tracheophyta</taxon>
        <taxon>Spermatophyta</taxon>
        <taxon>Magnoliopsida</taxon>
        <taxon>eudicotyledons</taxon>
        <taxon>Gunneridae</taxon>
        <taxon>Pentapetalae</taxon>
        <taxon>rosids</taxon>
        <taxon>malvids</taxon>
        <taxon>Brassicales</taxon>
        <taxon>Brassicaceae</taxon>
        <taxon>Brassiceae</taxon>
        <taxon>Brassica</taxon>
    </lineage>
</organism>
<accession>A0A3P6CZR8</accession>
<sequence length="54" mass="6247">MNSLDDKFESLKLRKLIISSLNSNLWAKPDLNRIVDRLSGSALKLEEDYELVRV</sequence>
<dbReference type="AlphaFoldDB" id="A0A3P6CZR8"/>
<name>A0A3P6CZR8_BRACM</name>
<reference evidence="1" key="1">
    <citation type="submission" date="2018-11" db="EMBL/GenBank/DDBJ databases">
        <authorList>
            <consortium name="Genoscope - CEA"/>
            <person name="William W."/>
        </authorList>
    </citation>
    <scope>NUCLEOTIDE SEQUENCE</scope>
</reference>
<evidence type="ECO:0000313" key="1">
    <source>
        <dbReference type="EMBL" id="VDD13922.1"/>
    </source>
</evidence>
<protein>
    <submittedName>
        <fullName evidence="1">Uncharacterized protein</fullName>
    </submittedName>
</protein>